<gene>
    <name evidence="2" type="ORF">GCM10012275_35040</name>
</gene>
<proteinExistence type="predicted"/>
<accession>A0A8J3CH90</accession>
<dbReference type="Proteomes" id="UP000637578">
    <property type="component" value="Unassembled WGS sequence"/>
</dbReference>
<feature type="region of interest" description="Disordered" evidence="1">
    <location>
        <begin position="27"/>
        <end position="46"/>
    </location>
</feature>
<protein>
    <submittedName>
        <fullName evidence="2">Uncharacterized protein</fullName>
    </submittedName>
</protein>
<dbReference type="InterPro" id="IPR000415">
    <property type="entry name" value="Nitroreductase-like"/>
</dbReference>
<dbReference type="EMBL" id="BMMK01000016">
    <property type="protein sequence ID" value="GGM60986.1"/>
    <property type="molecule type" value="Genomic_DNA"/>
</dbReference>
<dbReference type="GO" id="GO:0016491">
    <property type="term" value="F:oxidoreductase activity"/>
    <property type="evidence" value="ECO:0007669"/>
    <property type="project" value="InterPro"/>
</dbReference>
<evidence type="ECO:0000313" key="2">
    <source>
        <dbReference type="EMBL" id="GGM60986.1"/>
    </source>
</evidence>
<evidence type="ECO:0000256" key="1">
    <source>
        <dbReference type="SAM" id="MobiDB-lite"/>
    </source>
</evidence>
<reference evidence="2" key="1">
    <citation type="journal article" date="2014" name="Int. J. Syst. Evol. Microbiol.">
        <title>Complete genome sequence of Corynebacterium casei LMG S-19264T (=DSM 44701T), isolated from a smear-ripened cheese.</title>
        <authorList>
            <consortium name="US DOE Joint Genome Institute (JGI-PGF)"/>
            <person name="Walter F."/>
            <person name="Albersmeier A."/>
            <person name="Kalinowski J."/>
            <person name="Ruckert C."/>
        </authorList>
    </citation>
    <scope>NUCLEOTIDE SEQUENCE</scope>
    <source>
        <strain evidence="2">CGMCC 4.5737</strain>
    </source>
</reference>
<name>A0A8J3CH90_9PSEU</name>
<keyword evidence="3" id="KW-1185">Reference proteome</keyword>
<dbReference type="Gene3D" id="3.40.109.10">
    <property type="entry name" value="NADH Oxidase"/>
    <property type="match status" value="1"/>
</dbReference>
<evidence type="ECO:0000313" key="3">
    <source>
        <dbReference type="Proteomes" id="UP000637578"/>
    </source>
</evidence>
<dbReference type="AlphaFoldDB" id="A0A8J3CH90"/>
<dbReference type="RefSeq" id="WP_189058980.1">
    <property type="nucleotide sequence ID" value="NZ_BMMK01000016.1"/>
</dbReference>
<sequence>MHTDKILRFAFAQGSGKTIVTNPIVPERGAKTTAEQQPPGLMSESTRPLPYGVTDLLSEAGFPNGRPSVSADNAARFGQMLVAGFGLQRREPSHVFNDHRGYPSVRSKFPIHIYAEHVGKSWWLDPYRHALVQVGEGTASRIVLAGRYTHLPYFYERLRGPLVDLELGVNLRALYVALELFGYEAALRLPDADSVRTMDRLALRPYGEWALPLIVELDAPAPSPPALSTKIELPELDPHGAAILNLVVGANRAVLGARPVPELVAPQGIARAVVNSGRSWAEVFFDRSSGRVPPHMAGMIARRRRMPKTVVAELAAWLSVPPPHPVMREVATEITTTVTLQDVDGFDTGVYRFRNGHLEHVVADPTILQQLQTCYGVQVATDFDNAIRNLSSVCTFSVNVPRLVDRFGPGGWTLAQYCTGWLAQGVCLSGAAHGLFARPTRAFEDLDTQSVLRLPPGELTLLSVLSGTCRFTEPMLDLRV</sequence>
<comment type="caution">
    <text evidence="2">The sequence shown here is derived from an EMBL/GenBank/DDBJ whole genome shotgun (WGS) entry which is preliminary data.</text>
</comment>
<organism evidence="2 3">
    <name type="scientific">Longimycelium tulufanense</name>
    <dbReference type="NCBI Taxonomy" id="907463"/>
    <lineage>
        <taxon>Bacteria</taxon>
        <taxon>Bacillati</taxon>
        <taxon>Actinomycetota</taxon>
        <taxon>Actinomycetes</taxon>
        <taxon>Pseudonocardiales</taxon>
        <taxon>Pseudonocardiaceae</taxon>
        <taxon>Longimycelium</taxon>
    </lineage>
</organism>
<reference evidence="2" key="2">
    <citation type="submission" date="2020-09" db="EMBL/GenBank/DDBJ databases">
        <authorList>
            <person name="Sun Q."/>
            <person name="Zhou Y."/>
        </authorList>
    </citation>
    <scope>NUCLEOTIDE SEQUENCE</scope>
    <source>
        <strain evidence="2">CGMCC 4.5737</strain>
    </source>
</reference>